<gene>
    <name evidence="1" type="ORF">DPEC_G00118900</name>
</gene>
<reference evidence="1" key="1">
    <citation type="submission" date="2021-05" db="EMBL/GenBank/DDBJ databases">
        <authorList>
            <person name="Pan Q."/>
            <person name="Jouanno E."/>
            <person name="Zahm M."/>
            <person name="Klopp C."/>
            <person name="Cabau C."/>
            <person name="Louis A."/>
            <person name="Berthelot C."/>
            <person name="Parey E."/>
            <person name="Roest Crollius H."/>
            <person name="Montfort J."/>
            <person name="Robinson-Rechavi M."/>
            <person name="Bouchez O."/>
            <person name="Lampietro C."/>
            <person name="Lopez Roques C."/>
            <person name="Donnadieu C."/>
            <person name="Postlethwait J."/>
            <person name="Bobe J."/>
            <person name="Dillon D."/>
            <person name="Chandos A."/>
            <person name="von Hippel F."/>
            <person name="Guiguen Y."/>
        </authorList>
    </citation>
    <scope>NUCLEOTIDE SEQUENCE</scope>
    <source>
        <strain evidence="1">YG-Jan2019</strain>
    </source>
</reference>
<sequence length="105" mass="11872">MLFMSHNLLVALTLCSFAVIQAFPMEGFAPIKCRCIQTSPNFVHPRLFKRLEILPAGAHCRYTEIIITKKDNSTVCVAPDEKWINRLVAKLQQKQKRAASQTGNN</sequence>
<dbReference type="Proteomes" id="UP001157502">
    <property type="component" value="Chromosome 10"/>
</dbReference>
<proteinExistence type="predicted"/>
<keyword evidence="2" id="KW-1185">Reference proteome</keyword>
<comment type="caution">
    <text evidence="1">The sequence shown here is derived from an EMBL/GenBank/DDBJ whole genome shotgun (WGS) entry which is preliminary data.</text>
</comment>
<dbReference type="EMBL" id="CM055737">
    <property type="protein sequence ID" value="KAJ8005529.1"/>
    <property type="molecule type" value="Genomic_DNA"/>
</dbReference>
<organism evidence="1 2">
    <name type="scientific">Dallia pectoralis</name>
    <name type="common">Alaska blackfish</name>
    <dbReference type="NCBI Taxonomy" id="75939"/>
    <lineage>
        <taxon>Eukaryota</taxon>
        <taxon>Metazoa</taxon>
        <taxon>Chordata</taxon>
        <taxon>Craniata</taxon>
        <taxon>Vertebrata</taxon>
        <taxon>Euteleostomi</taxon>
        <taxon>Actinopterygii</taxon>
        <taxon>Neopterygii</taxon>
        <taxon>Teleostei</taxon>
        <taxon>Protacanthopterygii</taxon>
        <taxon>Esociformes</taxon>
        <taxon>Umbridae</taxon>
        <taxon>Dallia</taxon>
    </lineage>
</organism>
<evidence type="ECO:0000313" key="2">
    <source>
        <dbReference type="Proteomes" id="UP001157502"/>
    </source>
</evidence>
<accession>A0ACC2GPE3</accession>
<evidence type="ECO:0000313" key="1">
    <source>
        <dbReference type="EMBL" id="KAJ8005529.1"/>
    </source>
</evidence>
<protein>
    <submittedName>
        <fullName evidence="1">Uncharacterized protein</fullName>
    </submittedName>
</protein>
<name>A0ACC2GPE3_DALPE</name>